<dbReference type="EC" id="2.7.13.3" evidence="2"/>
<dbReference type="SUPFAM" id="SSF55874">
    <property type="entry name" value="ATPase domain of HSP90 chaperone/DNA topoisomerase II/histidine kinase"/>
    <property type="match status" value="1"/>
</dbReference>
<dbReference type="InterPro" id="IPR011712">
    <property type="entry name" value="Sig_transdc_His_kin_sub3_dim/P"/>
</dbReference>
<dbReference type="CDD" id="cd16917">
    <property type="entry name" value="HATPase_UhpB-NarQ-NarX-like"/>
    <property type="match status" value="1"/>
</dbReference>
<dbReference type="Gene3D" id="1.20.5.1930">
    <property type="match status" value="1"/>
</dbReference>
<keyword evidence="9" id="KW-0812">Transmembrane</keyword>
<dbReference type="EMBL" id="BONE01000009">
    <property type="protein sequence ID" value="GIF72152.1"/>
    <property type="molecule type" value="Genomic_DNA"/>
</dbReference>
<evidence type="ECO:0000259" key="10">
    <source>
        <dbReference type="SMART" id="SM00387"/>
    </source>
</evidence>
<sequence length="367" mass="38342">MSAAAVHRLPSAALSWVALAAYPLALVLAVVSLNDSATVLPVLVLGLPAIVVPRWPMAGFLLMAAGVAGLAPFHPTGLIIGVQAVVLDVAVAVLAATRSRLSGVIAAVVALLVQFGAATLENSEAFVNVLIAMLLGVVVAWLAGTAVRQRREYGSALLRRAAEEAVTRERLQIARDLHDQVAHSIGVIAIQAGVGRRVIDTQPDEARKALDTIETASRETLAGLRRTLVALRRSDSEAAVNETSGLTDLDRLVTATEAAGVRARVRTEGEARVLPPDVDLAAYRIVQEALTNVVRHAHVETCEILIAYGPSELRVEVTDAGRGGTGDGTGYGLRGMRERVALFGGELTAGPRADGGFQVTATLPVPA</sequence>
<evidence type="ECO:0000256" key="9">
    <source>
        <dbReference type="SAM" id="Phobius"/>
    </source>
</evidence>
<keyword evidence="5" id="KW-0547">Nucleotide-binding</keyword>
<evidence type="ECO:0000256" key="3">
    <source>
        <dbReference type="ARBA" id="ARBA00022553"/>
    </source>
</evidence>
<evidence type="ECO:0000256" key="2">
    <source>
        <dbReference type="ARBA" id="ARBA00012438"/>
    </source>
</evidence>
<evidence type="ECO:0000256" key="7">
    <source>
        <dbReference type="ARBA" id="ARBA00022840"/>
    </source>
</evidence>
<comment type="catalytic activity">
    <reaction evidence="1">
        <text>ATP + protein L-histidine = ADP + protein N-phospho-L-histidine.</text>
        <dbReference type="EC" id="2.7.13.3"/>
    </reaction>
</comment>
<dbReference type="Proteomes" id="UP000604117">
    <property type="component" value="Unassembled WGS sequence"/>
</dbReference>
<organism evidence="11 12">
    <name type="scientific">Asanoa siamensis</name>
    <dbReference type="NCBI Taxonomy" id="926357"/>
    <lineage>
        <taxon>Bacteria</taxon>
        <taxon>Bacillati</taxon>
        <taxon>Actinomycetota</taxon>
        <taxon>Actinomycetes</taxon>
        <taxon>Micromonosporales</taxon>
        <taxon>Micromonosporaceae</taxon>
        <taxon>Asanoa</taxon>
    </lineage>
</organism>
<proteinExistence type="predicted"/>
<dbReference type="Gene3D" id="3.30.565.10">
    <property type="entry name" value="Histidine kinase-like ATPase, C-terminal domain"/>
    <property type="match status" value="1"/>
</dbReference>
<evidence type="ECO:0000256" key="1">
    <source>
        <dbReference type="ARBA" id="ARBA00000085"/>
    </source>
</evidence>
<gene>
    <name evidence="11" type="ORF">Asi02nite_16700</name>
</gene>
<comment type="caution">
    <text evidence="11">The sequence shown here is derived from an EMBL/GenBank/DDBJ whole genome shotgun (WGS) entry which is preliminary data.</text>
</comment>
<evidence type="ECO:0000256" key="5">
    <source>
        <dbReference type="ARBA" id="ARBA00022741"/>
    </source>
</evidence>
<keyword evidence="6 11" id="KW-0418">Kinase</keyword>
<dbReference type="Pfam" id="PF07730">
    <property type="entry name" value="HisKA_3"/>
    <property type="match status" value="1"/>
</dbReference>
<evidence type="ECO:0000313" key="12">
    <source>
        <dbReference type="Proteomes" id="UP000604117"/>
    </source>
</evidence>
<dbReference type="GO" id="GO:0016301">
    <property type="term" value="F:kinase activity"/>
    <property type="evidence" value="ECO:0007669"/>
    <property type="project" value="UniProtKB-KW"/>
</dbReference>
<feature type="transmembrane region" description="Helical" evidence="9">
    <location>
        <begin position="77"/>
        <end position="96"/>
    </location>
</feature>
<feature type="transmembrane region" description="Helical" evidence="9">
    <location>
        <begin position="12"/>
        <end position="31"/>
    </location>
</feature>
<accession>A0ABQ4CLI1</accession>
<dbReference type="InterPro" id="IPR050482">
    <property type="entry name" value="Sensor_HK_TwoCompSys"/>
</dbReference>
<dbReference type="RefSeq" id="WP_203711603.1">
    <property type="nucleotide sequence ID" value="NZ_BONE01000009.1"/>
</dbReference>
<dbReference type="PANTHER" id="PTHR24421:SF10">
    <property type="entry name" value="NITRATE_NITRITE SENSOR PROTEIN NARQ"/>
    <property type="match status" value="1"/>
</dbReference>
<evidence type="ECO:0000313" key="11">
    <source>
        <dbReference type="EMBL" id="GIF72152.1"/>
    </source>
</evidence>
<keyword evidence="7" id="KW-0067">ATP-binding</keyword>
<dbReference type="Pfam" id="PF02518">
    <property type="entry name" value="HATPase_c"/>
    <property type="match status" value="1"/>
</dbReference>
<feature type="transmembrane region" description="Helical" evidence="9">
    <location>
        <begin position="43"/>
        <end position="71"/>
    </location>
</feature>
<evidence type="ECO:0000256" key="4">
    <source>
        <dbReference type="ARBA" id="ARBA00022679"/>
    </source>
</evidence>
<dbReference type="InterPro" id="IPR036890">
    <property type="entry name" value="HATPase_C_sf"/>
</dbReference>
<keyword evidence="4" id="KW-0808">Transferase</keyword>
<protein>
    <recommendedName>
        <fullName evidence="2">histidine kinase</fullName>
        <ecNumber evidence="2">2.7.13.3</ecNumber>
    </recommendedName>
</protein>
<dbReference type="InterPro" id="IPR003594">
    <property type="entry name" value="HATPase_dom"/>
</dbReference>
<keyword evidence="9" id="KW-0472">Membrane</keyword>
<keyword evidence="8" id="KW-0902">Two-component regulatory system</keyword>
<reference evidence="11 12" key="1">
    <citation type="submission" date="2021-01" db="EMBL/GenBank/DDBJ databases">
        <title>Whole genome shotgun sequence of Asanoa siamensis NBRC 107932.</title>
        <authorList>
            <person name="Komaki H."/>
            <person name="Tamura T."/>
        </authorList>
    </citation>
    <scope>NUCLEOTIDE SEQUENCE [LARGE SCALE GENOMIC DNA]</scope>
    <source>
        <strain evidence="11 12">NBRC 107932</strain>
    </source>
</reference>
<keyword evidence="12" id="KW-1185">Reference proteome</keyword>
<keyword evidence="9" id="KW-1133">Transmembrane helix</keyword>
<evidence type="ECO:0000256" key="8">
    <source>
        <dbReference type="ARBA" id="ARBA00023012"/>
    </source>
</evidence>
<feature type="transmembrane region" description="Helical" evidence="9">
    <location>
        <begin position="103"/>
        <end position="120"/>
    </location>
</feature>
<keyword evidence="3" id="KW-0597">Phosphoprotein</keyword>
<dbReference type="SMART" id="SM00387">
    <property type="entry name" value="HATPase_c"/>
    <property type="match status" value="1"/>
</dbReference>
<dbReference type="PANTHER" id="PTHR24421">
    <property type="entry name" value="NITRATE/NITRITE SENSOR PROTEIN NARX-RELATED"/>
    <property type="match status" value="1"/>
</dbReference>
<feature type="domain" description="Histidine kinase/HSP90-like ATPase" evidence="10">
    <location>
        <begin position="277"/>
        <end position="367"/>
    </location>
</feature>
<name>A0ABQ4CLI1_9ACTN</name>
<evidence type="ECO:0000256" key="6">
    <source>
        <dbReference type="ARBA" id="ARBA00022777"/>
    </source>
</evidence>
<feature type="transmembrane region" description="Helical" evidence="9">
    <location>
        <begin position="126"/>
        <end position="147"/>
    </location>
</feature>